<feature type="domain" description="RNA polymerase sigma-70 region 2" evidence="6">
    <location>
        <begin position="35"/>
        <end position="100"/>
    </location>
</feature>
<keyword evidence="3" id="KW-0731">Sigma factor</keyword>
<dbReference type="GO" id="GO:0016987">
    <property type="term" value="F:sigma factor activity"/>
    <property type="evidence" value="ECO:0007669"/>
    <property type="project" value="UniProtKB-KW"/>
</dbReference>
<dbReference type="EMBL" id="QKSB01000002">
    <property type="protein sequence ID" value="PZE17971.1"/>
    <property type="molecule type" value="Genomic_DNA"/>
</dbReference>
<dbReference type="NCBIfam" id="TIGR02937">
    <property type="entry name" value="sigma70-ECF"/>
    <property type="match status" value="1"/>
</dbReference>
<evidence type="ECO:0000256" key="1">
    <source>
        <dbReference type="ARBA" id="ARBA00010641"/>
    </source>
</evidence>
<dbReference type="Proteomes" id="UP000249248">
    <property type="component" value="Unassembled WGS sequence"/>
</dbReference>
<dbReference type="GO" id="GO:0003677">
    <property type="term" value="F:DNA binding"/>
    <property type="evidence" value="ECO:0007669"/>
    <property type="project" value="UniProtKB-KW"/>
</dbReference>
<keyword evidence="2" id="KW-0805">Transcription regulation</keyword>
<dbReference type="OrthoDB" id="1056775at2"/>
<keyword evidence="5" id="KW-0804">Transcription</keyword>
<evidence type="ECO:0000313" key="8">
    <source>
        <dbReference type="EMBL" id="PZE17971.1"/>
    </source>
</evidence>
<dbReference type="Pfam" id="PF04542">
    <property type="entry name" value="Sigma70_r2"/>
    <property type="match status" value="1"/>
</dbReference>
<sequence>MLLGLFYKKRLKALSDEDLIEAYAQNPSSKIIGEIFERYGKMLFGVNLKYLKNKENAEDILMQTFEKLPFKLAKSEVANLRNWLYTMAKNDCLQFIRKKNPTQEIANTLMVLPSEAKAELEAVYLLEAKLSQLEKAIGFLKSEQKVCIDLFYLKKMSYDEVAIQTGFELKKVKSFIQNGKRNLKLILAEKDVFKP</sequence>
<protein>
    <submittedName>
        <fullName evidence="8">RNA polymerase subunit sigma-24</fullName>
    </submittedName>
</protein>
<dbReference type="InterPro" id="IPR013249">
    <property type="entry name" value="RNA_pol_sigma70_r4_t2"/>
</dbReference>
<reference evidence="8 9" key="1">
    <citation type="submission" date="2018-06" db="EMBL/GenBank/DDBJ databases">
        <title>The draft genome sequence of Crocinitomix sp. SM1701.</title>
        <authorList>
            <person name="Zhang X."/>
        </authorList>
    </citation>
    <scope>NUCLEOTIDE SEQUENCE [LARGE SCALE GENOMIC DNA]</scope>
    <source>
        <strain evidence="8 9">SM1701</strain>
    </source>
</reference>
<dbReference type="Gene3D" id="1.10.10.10">
    <property type="entry name" value="Winged helix-like DNA-binding domain superfamily/Winged helix DNA-binding domain"/>
    <property type="match status" value="1"/>
</dbReference>
<evidence type="ECO:0000256" key="4">
    <source>
        <dbReference type="ARBA" id="ARBA00023125"/>
    </source>
</evidence>
<dbReference type="InterPro" id="IPR036388">
    <property type="entry name" value="WH-like_DNA-bd_sf"/>
</dbReference>
<dbReference type="GO" id="GO:0006352">
    <property type="term" value="P:DNA-templated transcription initiation"/>
    <property type="evidence" value="ECO:0007669"/>
    <property type="project" value="InterPro"/>
</dbReference>
<gene>
    <name evidence="8" type="ORF">DNU06_04960</name>
</gene>
<dbReference type="Gene3D" id="1.10.1740.10">
    <property type="match status" value="1"/>
</dbReference>
<dbReference type="PANTHER" id="PTHR43133">
    <property type="entry name" value="RNA POLYMERASE ECF-TYPE SIGMA FACTO"/>
    <property type="match status" value="1"/>
</dbReference>
<dbReference type="InterPro" id="IPR014284">
    <property type="entry name" value="RNA_pol_sigma-70_dom"/>
</dbReference>
<dbReference type="InterPro" id="IPR013325">
    <property type="entry name" value="RNA_pol_sigma_r2"/>
</dbReference>
<feature type="domain" description="RNA polymerase sigma factor 70 region 4 type 2" evidence="7">
    <location>
        <begin position="132"/>
        <end position="183"/>
    </location>
</feature>
<evidence type="ECO:0000256" key="5">
    <source>
        <dbReference type="ARBA" id="ARBA00023163"/>
    </source>
</evidence>
<name>A0A2W1N4H0_9FLAO</name>
<accession>A0A2W1N4H0</accession>
<dbReference type="AlphaFoldDB" id="A0A2W1N4H0"/>
<evidence type="ECO:0000256" key="2">
    <source>
        <dbReference type="ARBA" id="ARBA00023015"/>
    </source>
</evidence>
<evidence type="ECO:0000259" key="6">
    <source>
        <dbReference type="Pfam" id="PF04542"/>
    </source>
</evidence>
<organism evidence="8 9">
    <name type="scientific">Putridiphycobacter roseus</name>
    <dbReference type="NCBI Taxonomy" id="2219161"/>
    <lineage>
        <taxon>Bacteria</taxon>
        <taxon>Pseudomonadati</taxon>
        <taxon>Bacteroidota</taxon>
        <taxon>Flavobacteriia</taxon>
        <taxon>Flavobacteriales</taxon>
        <taxon>Crocinitomicaceae</taxon>
        <taxon>Putridiphycobacter</taxon>
    </lineage>
</organism>
<evidence type="ECO:0000256" key="3">
    <source>
        <dbReference type="ARBA" id="ARBA00023082"/>
    </source>
</evidence>
<evidence type="ECO:0000313" key="9">
    <source>
        <dbReference type="Proteomes" id="UP000249248"/>
    </source>
</evidence>
<keyword evidence="4" id="KW-0238">DNA-binding</keyword>
<dbReference type="InterPro" id="IPR013324">
    <property type="entry name" value="RNA_pol_sigma_r3/r4-like"/>
</dbReference>
<dbReference type="PANTHER" id="PTHR43133:SF8">
    <property type="entry name" value="RNA POLYMERASE SIGMA FACTOR HI_1459-RELATED"/>
    <property type="match status" value="1"/>
</dbReference>
<dbReference type="SUPFAM" id="SSF88946">
    <property type="entry name" value="Sigma2 domain of RNA polymerase sigma factors"/>
    <property type="match status" value="1"/>
</dbReference>
<dbReference type="Pfam" id="PF08281">
    <property type="entry name" value="Sigma70_r4_2"/>
    <property type="match status" value="1"/>
</dbReference>
<evidence type="ECO:0000259" key="7">
    <source>
        <dbReference type="Pfam" id="PF08281"/>
    </source>
</evidence>
<comment type="caution">
    <text evidence="8">The sequence shown here is derived from an EMBL/GenBank/DDBJ whole genome shotgun (WGS) entry which is preliminary data.</text>
</comment>
<dbReference type="SUPFAM" id="SSF88659">
    <property type="entry name" value="Sigma3 and sigma4 domains of RNA polymerase sigma factors"/>
    <property type="match status" value="1"/>
</dbReference>
<dbReference type="RefSeq" id="WP_111062122.1">
    <property type="nucleotide sequence ID" value="NZ_JBHUCU010000002.1"/>
</dbReference>
<keyword evidence="9" id="KW-1185">Reference proteome</keyword>
<proteinExistence type="inferred from homology"/>
<comment type="similarity">
    <text evidence="1">Belongs to the sigma-70 factor family. ECF subfamily.</text>
</comment>
<dbReference type="InterPro" id="IPR039425">
    <property type="entry name" value="RNA_pol_sigma-70-like"/>
</dbReference>
<dbReference type="InterPro" id="IPR007627">
    <property type="entry name" value="RNA_pol_sigma70_r2"/>
</dbReference>